<dbReference type="PROSITE" id="PS51186">
    <property type="entry name" value="GNAT"/>
    <property type="match status" value="1"/>
</dbReference>
<dbReference type="Proteomes" id="UP000221101">
    <property type="component" value="Unassembled WGS sequence"/>
</dbReference>
<accession>A0A2D0KXU2</accession>
<evidence type="ECO:0000259" key="1">
    <source>
        <dbReference type="PROSITE" id="PS51186"/>
    </source>
</evidence>
<dbReference type="CDD" id="cd04301">
    <property type="entry name" value="NAT_SF"/>
    <property type="match status" value="1"/>
</dbReference>
<dbReference type="GO" id="GO:0016747">
    <property type="term" value="F:acyltransferase activity, transferring groups other than amino-acyl groups"/>
    <property type="evidence" value="ECO:0007669"/>
    <property type="project" value="InterPro"/>
</dbReference>
<keyword evidence="2" id="KW-0808">Transferase</keyword>
<dbReference type="EMBL" id="NJCX01000048">
    <property type="protein sequence ID" value="PHM68254.1"/>
    <property type="molecule type" value="Genomic_DNA"/>
</dbReference>
<feature type="domain" description="N-acetyltransferase" evidence="1">
    <location>
        <begin position="126"/>
        <end position="260"/>
    </location>
</feature>
<comment type="caution">
    <text evidence="2">The sequence shown here is derived from an EMBL/GenBank/DDBJ whole genome shotgun (WGS) entry which is preliminary data.</text>
</comment>
<dbReference type="InterPro" id="IPR016181">
    <property type="entry name" value="Acyl_CoA_acyltransferase"/>
</dbReference>
<dbReference type="Pfam" id="PF13673">
    <property type="entry name" value="Acetyltransf_10"/>
    <property type="match status" value="1"/>
</dbReference>
<dbReference type="OrthoDB" id="5637934at2"/>
<dbReference type="Gene3D" id="3.40.630.30">
    <property type="match status" value="1"/>
</dbReference>
<gene>
    <name evidence="2" type="ORF">Xkoz_03720</name>
</gene>
<proteinExistence type="predicted"/>
<evidence type="ECO:0000313" key="3">
    <source>
        <dbReference type="Proteomes" id="UP000221101"/>
    </source>
</evidence>
<keyword evidence="3" id="KW-1185">Reference proteome</keyword>
<name>A0A2D0KXU2_9GAMM</name>
<sequence>MKKHQLSAAIWNHHQLEDYFFSSISLMSQHISESVRAYVTGVETPALNFLLVIDVNEQTPGDLQRGIWLLEEKTYVPFMIVTVEPDSQILAVAQQAGFVLDADSITTAMQLDLVNWQMSDESAMEYDIRCVDHCLADWAIPTESAFETNDVISGQYQKCHQTALDAGKNLQHYALYVDGRPVCSLTLSRSNNLLRLDEISTVVEKQRRGYAFALLNHVLNEAKQEGATACYLDASRDGDHLYRRIGFKPLFEYQGLIRGA</sequence>
<protein>
    <submittedName>
        <fullName evidence="2">GNAT family acetyltransferase</fullName>
    </submittedName>
</protein>
<dbReference type="SUPFAM" id="SSF55729">
    <property type="entry name" value="Acyl-CoA N-acyltransferases (Nat)"/>
    <property type="match status" value="1"/>
</dbReference>
<dbReference type="AlphaFoldDB" id="A0A2D0KXU2"/>
<dbReference type="InterPro" id="IPR000182">
    <property type="entry name" value="GNAT_dom"/>
</dbReference>
<reference evidence="2 3" key="1">
    <citation type="journal article" date="2017" name="Nat. Microbiol.">
        <title>Natural product diversity associated with the nematode symbionts Photorhabdus and Xenorhabdus.</title>
        <authorList>
            <person name="Tobias N.J."/>
            <person name="Wolff H."/>
            <person name="Djahanschiri B."/>
            <person name="Grundmann F."/>
            <person name="Kronenwerth M."/>
            <person name="Shi Y.M."/>
            <person name="Simonyi S."/>
            <person name="Grun P."/>
            <person name="Shapiro-Ilan D."/>
            <person name="Pidot S.J."/>
            <person name="Stinear T.P."/>
            <person name="Ebersberger I."/>
            <person name="Bode H.B."/>
        </authorList>
    </citation>
    <scope>NUCLEOTIDE SEQUENCE [LARGE SCALE GENOMIC DNA]</scope>
    <source>
        <strain evidence="2 3">DSM 17907</strain>
    </source>
</reference>
<dbReference type="RefSeq" id="WP_099143429.1">
    <property type="nucleotide sequence ID" value="NZ_CAWNOR010000084.1"/>
</dbReference>
<organism evidence="2 3">
    <name type="scientific">Xenorhabdus kozodoii</name>
    <dbReference type="NCBI Taxonomy" id="351676"/>
    <lineage>
        <taxon>Bacteria</taxon>
        <taxon>Pseudomonadati</taxon>
        <taxon>Pseudomonadota</taxon>
        <taxon>Gammaproteobacteria</taxon>
        <taxon>Enterobacterales</taxon>
        <taxon>Morganellaceae</taxon>
        <taxon>Xenorhabdus</taxon>
    </lineage>
</organism>
<evidence type="ECO:0000313" key="2">
    <source>
        <dbReference type="EMBL" id="PHM68254.1"/>
    </source>
</evidence>